<keyword evidence="2" id="KW-0597">Phosphoprotein</keyword>
<dbReference type="InterPro" id="IPR049551">
    <property type="entry name" value="PKS_DH_C"/>
</dbReference>
<dbReference type="InterPro" id="IPR016039">
    <property type="entry name" value="Thiolase-like"/>
</dbReference>
<dbReference type="Pfam" id="PF14765">
    <property type="entry name" value="PS-DH"/>
    <property type="match status" value="1"/>
</dbReference>
<dbReference type="PROSITE" id="PS52004">
    <property type="entry name" value="KS3_2"/>
    <property type="match status" value="3"/>
</dbReference>
<dbReference type="PANTHER" id="PTHR43775">
    <property type="entry name" value="FATTY ACID SYNTHASE"/>
    <property type="match status" value="1"/>
</dbReference>
<dbReference type="InterPro" id="IPR009081">
    <property type="entry name" value="PP-bd_ACP"/>
</dbReference>
<keyword evidence="1" id="KW-0596">Phosphopantetheine</keyword>
<dbReference type="InterPro" id="IPR049552">
    <property type="entry name" value="PKS_DH_N"/>
</dbReference>
<organism evidence="9 10">
    <name type="scientific">Kibdelosporangium persicum</name>
    <dbReference type="NCBI Taxonomy" id="2698649"/>
    <lineage>
        <taxon>Bacteria</taxon>
        <taxon>Bacillati</taxon>
        <taxon>Actinomycetota</taxon>
        <taxon>Actinomycetes</taxon>
        <taxon>Pseudonocardiales</taxon>
        <taxon>Pseudonocardiaceae</taxon>
        <taxon>Kibdelosporangium</taxon>
    </lineage>
</organism>
<keyword evidence="4" id="KW-0012">Acyltransferase</keyword>
<dbReference type="Pfam" id="PF21089">
    <property type="entry name" value="PKS_DH_N"/>
    <property type="match status" value="1"/>
</dbReference>
<dbReference type="InterPro" id="IPR036736">
    <property type="entry name" value="ACP-like_sf"/>
</dbReference>
<dbReference type="InterPro" id="IPR020806">
    <property type="entry name" value="PKS_PP-bd"/>
</dbReference>
<dbReference type="InterPro" id="IPR049900">
    <property type="entry name" value="PKS_mFAS_DH"/>
</dbReference>
<protein>
    <submittedName>
        <fullName evidence="9">Malonyl CoA-acyl carrier protein transacylase</fullName>
    </submittedName>
</protein>
<evidence type="ECO:0000313" key="10">
    <source>
        <dbReference type="Proteomes" id="UP000763557"/>
    </source>
</evidence>
<dbReference type="Pfam" id="PF00109">
    <property type="entry name" value="ketoacyl-synt"/>
    <property type="match status" value="2"/>
</dbReference>
<dbReference type="SMART" id="SM00827">
    <property type="entry name" value="PKS_AT"/>
    <property type="match status" value="3"/>
</dbReference>
<dbReference type="InterPro" id="IPR032821">
    <property type="entry name" value="PKS_assoc"/>
</dbReference>
<reference evidence="9 10" key="1">
    <citation type="submission" date="2020-01" db="EMBL/GenBank/DDBJ databases">
        <title>Kibdelosporangium persica a novel Actinomycetes from a hot desert in Iran.</title>
        <authorList>
            <person name="Safaei N."/>
            <person name="Zaburannyi N."/>
            <person name="Mueller R."/>
            <person name="Wink J."/>
        </authorList>
    </citation>
    <scope>NUCLEOTIDE SEQUENCE [LARGE SCALE GENOMIC DNA]</scope>
    <source>
        <strain evidence="9 10">4NS15</strain>
    </source>
</reference>
<evidence type="ECO:0000259" key="6">
    <source>
        <dbReference type="PROSITE" id="PS50075"/>
    </source>
</evidence>
<feature type="domain" description="Ketosynthase family 3 (KS3)" evidence="7">
    <location>
        <begin position="2482"/>
        <end position="2907"/>
    </location>
</feature>
<dbReference type="SMART" id="SM00822">
    <property type="entry name" value="PKS_KR"/>
    <property type="match status" value="3"/>
</dbReference>
<dbReference type="Pfam" id="PF02801">
    <property type="entry name" value="Ketoacyl-synt_C"/>
    <property type="match status" value="3"/>
</dbReference>
<evidence type="ECO:0000256" key="2">
    <source>
        <dbReference type="ARBA" id="ARBA00022553"/>
    </source>
</evidence>
<dbReference type="SUPFAM" id="SSF52151">
    <property type="entry name" value="FabD/lysophospholipase-like"/>
    <property type="match status" value="3"/>
</dbReference>
<dbReference type="InterPro" id="IPR036291">
    <property type="entry name" value="NAD(P)-bd_dom_sf"/>
</dbReference>
<dbReference type="PANTHER" id="PTHR43775:SF51">
    <property type="entry name" value="INACTIVE PHENOLPHTHIOCEROL SYNTHESIS POLYKETIDE SYNTHASE TYPE I PKS1-RELATED"/>
    <property type="match status" value="1"/>
</dbReference>
<name>A0ABX2F5R6_9PSEU</name>
<dbReference type="InterPro" id="IPR016036">
    <property type="entry name" value="Malonyl_transacylase_ACP-bd"/>
</dbReference>
<dbReference type="InterPro" id="IPR042104">
    <property type="entry name" value="PKS_dehydratase_sf"/>
</dbReference>
<evidence type="ECO:0000259" key="8">
    <source>
        <dbReference type="PROSITE" id="PS52019"/>
    </source>
</evidence>
<feature type="region of interest" description="C-terminal hotdog fold" evidence="5">
    <location>
        <begin position="3482"/>
        <end position="3618"/>
    </location>
</feature>
<dbReference type="InterPro" id="IPR006162">
    <property type="entry name" value="Ppantetheine_attach_site"/>
</dbReference>
<feature type="region of interest" description="N-terminal hotdog fold" evidence="5">
    <location>
        <begin position="3351"/>
        <end position="3472"/>
    </location>
</feature>
<dbReference type="Gene3D" id="3.30.70.3290">
    <property type="match status" value="3"/>
</dbReference>
<dbReference type="SUPFAM" id="SSF51735">
    <property type="entry name" value="NAD(P)-binding Rossmann-fold domains"/>
    <property type="match status" value="6"/>
</dbReference>
<evidence type="ECO:0000259" key="7">
    <source>
        <dbReference type="PROSITE" id="PS52004"/>
    </source>
</evidence>
<proteinExistence type="predicted"/>
<dbReference type="InterPro" id="IPR050091">
    <property type="entry name" value="PKS_NRPS_Biosynth_Enz"/>
</dbReference>
<comment type="caution">
    <text evidence="9">The sequence shown here is derived from an EMBL/GenBank/DDBJ whole genome shotgun (WGS) entry which is preliminary data.</text>
</comment>
<dbReference type="SMART" id="SM00826">
    <property type="entry name" value="PKS_DH"/>
    <property type="match status" value="1"/>
</dbReference>
<dbReference type="Proteomes" id="UP000763557">
    <property type="component" value="Unassembled WGS sequence"/>
</dbReference>
<dbReference type="Pfam" id="PF00550">
    <property type="entry name" value="PP-binding"/>
    <property type="match status" value="3"/>
</dbReference>
<dbReference type="PROSITE" id="PS00606">
    <property type="entry name" value="KS3_1"/>
    <property type="match status" value="2"/>
</dbReference>
<dbReference type="InterPro" id="IPR016035">
    <property type="entry name" value="Acyl_Trfase/lysoPLipase"/>
</dbReference>
<evidence type="ECO:0000256" key="5">
    <source>
        <dbReference type="PROSITE-ProRule" id="PRU01363"/>
    </source>
</evidence>
<dbReference type="Gene3D" id="3.40.366.10">
    <property type="entry name" value="Malonyl-Coenzyme A Acyl Carrier Protein, domain 2"/>
    <property type="match status" value="3"/>
</dbReference>
<sequence length="4182" mass="439655">AHGTGTTLGDPIEAQALLATYGQDRERPLLLGSIKSNIGHTQAAAGMAGVIKMVMAMRHGVVPRTLHVDEPTPHVDWTSGAVELVTESRPWPETDRPRRAGISSFGISGTNAHTIIEQPPAGPADPDRAGTEDVFAGPWVLSGRTEQALRAQARRLASHVNANPELSQADIGLSLATSRAALEHRTAIVAADRGELLHALELVGDGRPTPHAVMGSARPGPAKAVFVFPGQGSQWVGMAQELLACSPVFAERMTECAAALAEFVDWRLPDVLADETLLERVDVVQPVLWAVMVSLAKVWQSHGVVPSAVVGHSQGEIAAAVVAGGLSLVDGARVVALRSRVIRKVLAGRGGMGSVPLPADELRLDEGLSVAAVNGPNSTVVSGDPVALERLLATVEGARRISVDYASHSAQVEAIQDQLLSDLAGIAPSTADVAFYSTVTGERIDTAELTADYWYRNLRQTVQFEPAVRAALANGTDLFIETSPHPVLTSGIQDVIDAAESDAAVVGSLRRGDGGLRRFLTSLAEAYVHGAAPDWAKVFPHARLVDLPTYAFQRQRYWLTSDRPATVERHDSLFRIGWGRLPGVAPVPELPAGVTVERVRPGDVGDAPGAARAAVSRLLDVLRTDRGTDTLVVVTERAVTVDDRDAAPDPVMAAVWGFVRAAQLESPDSVVLVDCDDTEASQRALPTAVASGEPQVALRRGELRVPRLDALMRESSDDAPDFGGGTVLITGGTGVLGRIVARHLIAERGVRSVVLVSRSGGDAGDLAGLGAEVRVVACDAADRAALASLITGIPDLTAVVHAAGVLDDGVLRALDDQRIDRVFRSKVDVAVNLHELTANLELSAFVLFSSAAGVLGSAGQANYAAANAFLDALAQRRRSLGLPATSLAWGFWEQASGMTAHLAGTDRARMARSGILPLSTAEALRLFDTALTRNEAVLVPLKLDTTVISGPVPAPLRDLAPARRPETPAADPARLFDLVSAHAAAVLGYDTDRPVAGRQAFRELGFDSLMAVELRNRLSAATGLRLPTTVVFDHPTPVALADHLRAELTGDASSPDAVVPTAARAPDEPIAIVAMACRFPGGVRTPEQLWQLVESGADVMTEFPASRGWDTDAIFHPVPGQPGHTYVREGGFIHDAEWFDADFFGISPREATAMDPQQRLLLECTWEALERAGIDPGAVRGSRVGVFAGTNGQDYATLVAATPEGGEDYLTTGSSASVLSGRLSYAFGFEGPAVTVDTACSSSLVALHLAAQALRQGECSLAVAGGASVMATPAAFVAFSRQRGLASDGRCKAFSSTADGTGWGEGVGVLLLERLSDARANGHRVLAVVCGSAVNQDGASNGLTAPSGVSQQRVIRQALASAGLSTSDVDVVEAHGTGTRLGDPIEAQALLGTYGQDRERPLLLGSVKSNIGHTQAAAGMAGVIKMVMAMRHGVVPRTLHVDEPTPHVDWASGAVELVVGQRPWPETGRARRAGISSFGISGTNAHTIIEQPPAEHAEPAPAPDLPAWPWLLSAKTQPALRARAAQLLSLVDTDPELDLADAAYSLAAHGPRLDHRAVVVAADRDGLRRGLTAVHRGSPDSTVIRGEVRPQGGTAVLFTGQGAQRPGMGQELYKTFPVFAEAFDDVCRHMDPVIRTVVLGEADERINQTEFTQPALFAIEVALFRLAEGYGLRPDYVLGHSVGEITAAHVSGALSLADACALVVARARLMQELPHGGAMASIEASEDEVAASLNGLGERVAIAAVNGPTATVISGDEDAVTAITRQWAGQGRKTRSLRVSHAFHSHRMDPMLAEFGRIAAGLSFRRPDIPIISNLTGAPIDAVSADYWVRHAREAVRFQDATRWLLDNGVTTFVELGPDGVLTAMVRDCVPEPDEVTAVSLMRRDRAETETLLGALAELHVRGAAVDIAAVIGQRRRVALPTYPFQRQPYWPESRPESPVAGWRYQIGWEPLADQGVPMSLAGWVIVAPPGTDLDRLAAKGVRIVAEADAALLRDARPTGVLALCNSPNQTLALIRSLTEAQLDVPLWLATRGAVAAHRSDGPVDPDQAMIWGLGRVFGLEQPRRWGGLVDLPSTLDDTAIERLTAVLSGRDEDQLAIRASGVFVRRLRRAATAGAERTWSPRGTVLITGGTGGIARHVARWLAGAGAERLVLVSRHGTDPEWATELDIPVTTAACDVADRAALATLLNGLPELTAVFHAAGVSTFSSTVDTSAEMFTETTRAKVLGAANLHELLRDRDLDAFVLFSSVSGVWGSGGQGAYAAANAYLDALAERRRAEGLVATSMAWGPWAGGGMADEGAENLSRQGLPAMAPDRALAELRHALDRDETTVVVADVKWAVFAPLFTSARPRPLISGVPEARPVDEPVDDQPELRRRLSELSGPQRERAMVDLVRDVLAAVLGHRSSDTIPADRSLGELGLDSLTSVEVRTRLAAATGLRLPATLLFDHPTPTALADRLGDELFGSSASAAGPVVPDGAGNAEDPIVIVAMSCRYPGGLDTPDRLWQFVESGGDAIGEFPVDRGWDLDDLYDPDPDRAGRSYTRHGGFLYDAANFDADVFGISPREAVAMDPQQRLLLETTWEAFERAGVPPKSARGSRTGVFVGAGYQSYAGGDLRRSGDGMEGHLLTGNATSVVSGRLAYTFGLEGPAVTIDTACSSSLVALHLAAQALRQGECDMALVGGATVMASPDAFAAFSRQRGLAPDGRCKAFSSAADGTGWAEGVGVLLVERLSDARANGHPVLAIVRSTATNQDGATNGLTAPNGPAQQRVIRQALANAGLAPADVDAVEAHGTGTSLGDPIEAQALLATYGQDRERPLLLGSIKSNIGHTQAAAGVAGVIKMVMAMRHGVVPKTLHVDEPTSHVDWSTGAVALATENLSWPRAGRPRRAGVSSFGMSGTNAHVVIEEPDTADVPGVESKPGAAVPWVLSGRTSQAVRDQAARLLAHVDSDRNDVAFTLATTRSPLDHRAVLVADETEELRLGLTALAAGEPVAGVVRGEAIPTGKVAFLFPGQGSQWVGMALDLLDTSPVFAERMRECAAALAAHVDWDLFEVLRDPRALDRVDVVQPVLFAVMVSLAEVWQAHGVRPDAVVGHSQGEIAAACVAGALSLADAARVVALRSKALAALAGRGGMVSVPLPVDEVRGLVDGLSVAAVNGPSSTVLSGDPGALETLLALQDRAKRIPVDYASHSPQVEEIRDRLLTDLASVTAQHTPVWFCSTASEEPATLDAEYWYRNLRQTVEFERATRALLAEGYRFLIEISPHPVLAVPVQETIDSTDAGAVVFGSLRRDDGGHHRMLTSLAEAYVRGVSVDWRPAVSAGRLVPLPTYAFQRQRFWLTGGQAPATGRTDHPLGSVITLADGDGVLMTGRIAVATHPWLADHRVLGNVVLPGAAFVEMAARAGGEVGCPGVEELTLQAPLTVPEDQPVEVQVSVGGPNEDGRRPITLHSTVDGGSSWTRHATGLLAPIAGTPGPVAWSTEDATPIDTADLYRDLADTGLEYGPSFQGLRAAWRSGDDVLAEVTLPEGARSGGFAIHPALLDAALHAIAVGSLGGGSGQPMLPFSWRGVTLHGQGASSLRVRLSPTDGGVSLAATDESDRAVLSVESLTLRPVSTAETPSRALWRVGWRGLPLGAGQVGDYTVRHTVSDVDGVVTATHATVHEVVELLRAHVESTDSDRLVLVTHGAVAVDEDVSDLVGAAVWGLVRSAQSEHPDRFVLVDTDSAEVPASLLDDVVASGEPQVAIRSGKAYVPRLARITATPDRTGEPVFGPDGTVLITGGTGTLGRLVARHLVETHGVRSLVLVSRSGGEAGDLVEVDADIRVVSCDTADREALAGLLAGIPDLTGVVHAAGVLADGVITSLTPEQIDTVLRPKVDTAWHLHELTRDRKLRAFVLFSAAAGLFGSVGQGNYAAANGFLDGLAHHRRALGLPATSVAWGFWAERSGMTGHLDGTDVGRIARSGVVPLSSAEGLSLLDAILALPEPLAAAVSLDLAAMRAGATVPPLLRDLIRPAAPRSGAPDLAGMSGPDRERALLNLVRGHASAVLGHASTTAVDPARGFLDSGFDSLTAVELRNRLTAEIGIRLPATLIFDYPTPAALAEYLNGRLGTAGGDQAIGELDRLMEAVARLSADEQTRTVVADRLQRLLAGLTQAPDDESVSTDVVSASDDELFDILDNELETP</sequence>
<dbReference type="InterPro" id="IPR001227">
    <property type="entry name" value="Ac_transferase_dom_sf"/>
</dbReference>
<dbReference type="InterPro" id="IPR014030">
    <property type="entry name" value="Ketoacyl_synth_N"/>
</dbReference>
<dbReference type="InterPro" id="IPR013968">
    <property type="entry name" value="PKS_KR"/>
</dbReference>
<dbReference type="SMART" id="SM00823">
    <property type="entry name" value="PKS_PP"/>
    <property type="match status" value="3"/>
</dbReference>
<feature type="domain" description="PKS/mFAS DH" evidence="8">
    <location>
        <begin position="3351"/>
        <end position="3618"/>
    </location>
</feature>
<evidence type="ECO:0000256" key="1">
    <source>
        <dbReference type="ARBA" id="ARBA00022450"/>
    </source>
</evidence>
<dbReference type="InterPro" id="IPR020807">
    <property type="entry name" value="PKS_DH"/>
</dbReference>
<dbReference type="SUPFAM" id="SSF47336">
    <property type="entry name" value="ACP-like"/>
    <property type="match status" value="3"/>
</dbReference>
<dbReference type="Pfam" id="PF16197">
    <property type="entry name" value="KAsynt_C_assoc"/>
    <property type="match status" value="3"/>
</dbReference>
<dbReference type="PROSITE" id="PS00012">
    <property type="entry name" value="PHOSPHOPANTETHEINE"/>
    <property type="match status" value="3"/>
</dbReference>
<dbReference type="InterPro" id="IPR057326">
    <property type="entry name" value="KR_dom"/>
</dbReference>
<dbReference type="CDD" id="cd08956">
    <property type="entry name" value="KR_3_FAS_SDR_x"/>
    <property type="match status" value="2"/>
</dbReference>
<dbReference type="Pfam" id="PF00698">
    <property type="entry name" value="Acyl_transf_1"/>
    <property type="match status" value="3"/>
</dbReference>
<dbReference type="InterPro" id="IPR020841">
    <property type="entry name" value="PKS_Beta-ketoAc_synthase_dom"/>
</dbReference>
<feature type="domain" description="Carrier" evidence="6">
    <location>
        <begin position="973"/>
        <end position="1048"/>
    </location>
</feature>
<dbReference type="SUPFAM" id="SSF53901">
    <property type="entry name" value="Thiolase-like"/>
    <property type="match status" value="3"/>
</dbReference>
<keyword evidence="10" id="KW-1185">Reference proteome</keyword>
<gene>
    <name evidence="9" type="ORF">GC106_38320</name>
</gene>
<dbReference type="Gene3D" id="3.40.50.720">
    <property type="entry name" value="NAD(P)-binding Rossmann-like Domain"/>
    <property type="match status" value="3"/>
</dbReference>
<evidence type="ECO:0000313" key="9">
    <source>
        <dbReference type="EMBL" id="NRN66607.1"/>
    </source>
</evidence>
<dbReference type="CDD" id="cd00833">
    <property type="entry name" value="PKS"/>
    <property type="match status" value="3"/>
</dbReference>
<dbReference type="RefSeq" id="WP_173132893.1">
    <property type="nucleotide sequence ID" value="NZ_JAAATY010000010.1"/>
</dbReference>
<dbReference type="SMART" id="SM01294">
    <property type="entry name" value="PKS_PP_betabranch"/>
    <property type="match status" value="3"/>
</dbReference>
<dbReference type="Gene3D" id="3.40.47.10">
    <property type="match status" value="3"/>
</dbReference>
<accession>A0ABX2F5R6</accession>
<dbReference type="InterPro" id="IPR014043">
    <property type="entry name" value="Acyl_transferase_dom"/>
</dbReference>
<dbReference type="Pfam" id="PF22953">
    <property type="entry name" value="SpnB_Rossmann"/>
    <property type="match status" value="2"/>
</dbReference>
<evidence type="ECO:0000256" key="3">
    <source>
        <dbReference type="ARBA" id="ARBA00022679"/>
    </source>
</evidence>
<feature type="domain" description="Ketosynthase family 3 (KS3)" evidence="7">
    <location>
        <begin position="1067"/>
        <end position="1491"/>
    </location>
</feature>
<dbReference type="PROSITE" id="PS52019">
    <property type="entry name" value="PKS_MFAS_DH"/>
    <property type="match status" value="1"/>
</dbReference>
<dbReference type="Pfam" id="PF08659">
    <property type="entry name" value="KR"/>
    <property type="match status" value="3"/>
</dbReference>
<feature type="domain" description="Ketosynthase family 3 (KS3)" evidence="7">
    <location>
        <begin position="1"/>
        <end position="118"/>
    </location>
</feature>
<dbReference type="PROSITE" id="PS50075">
    <property type="entry name" value="CARRIER"/>
    <property type="match status" value="3"/>
</dbReference>
<evidence type="ECO:0000256" key="4">
    <source>
        <dbReference type="ARBA" id="ARBA00023315"/>
    </source>
</evidence>
<dbReference type="CDD" id="cd08952">
    <property type="entry name" value="KR_1_SDR_x"/>
    <property type="match status" value="1"/>
</dbReference>
<dbReference type="InterPro" id="IPR055123">
    <property type="entry name" value="SpnB-like_Rossmann"/>
</dbReference>
<feature type="active site" description="Proton acceptor; for dehydratase activity" evidence="5">
    <location>
        <position position="3382"/>
    </location>
</feature>
<feature type="domain" description="Carrier" evidence="6">
    <location>
        <begin position="2387"/>
        <end position="2462"/>
    </location>
</feature>
<keyword evidence="3" id="KW-0808">Transferase</keyword>
<dbReference type="InterPro" id="IPR018201">
    <property type="entry name" value="Ketoacyl_synth_AS"/>
</dbReference>
<feature type="non-terminal residue" evidence="9">
    <location>
        <position position="1"/>
    </location>
</feature>
<dbReference type="SUPFAM" id="SSF55048">
    <property type="entry name" value="Probable ACP-binding domain of malonyl-CoA ACP transacylase"/>
    <property type="match status" value="3"/>
</dbReference>
<dbReference type="SMART" id="SM00825">
    <property type="entry name" value="PKS_KS"/>
    <property type="match status" value="2"/>
</dbReference>
<feature type="active site" description="Proton donor; for dehydratase activity" evidence="5">
    <location>
        <position position="3541"/>
    </location>
</feature>
<dbReference type="InterPro" id="IPR014031">
    <property type="entry name" value="Ketoacyl_synth_C"/>
</dbReference>
<dbReference type="EMBL" id="JAAATY010000010">
    <property type="protein sequence ID" value="NRN66607.1"/>
    <property type="molecule type" value="Genomic_DNA"/>
</dbReference>
<dbReference type="Gene3D" id="1.10.1200.10">
    <property type="entry name" value="ACP-like"/>
    <property type="match status" value="3"/>
</dbReference>
<dbReference type="Gene3D" id="3.10.129.110">
    <property type="entry name" value="Polyketide synthase dehydratase"/>
    <property type="match status" value="1"/>
</dbReference>
<feature type="domain" description="Carrier" evidence="6">
    <location>
        <begin position="4032"/>
        <end position="4107"/>
    </location>
</feature>